<dbReference type="SUPFAM" id="SSF51412">
    <property type="entry name" value="Inosine monophosphate dehydrogenase (IMPDH)"/>
    <property type="match status" value="1"/>
</dbReference>
<organism evidence="10 11">
    <name type="scientific">Azospirillum himalayense</name>
    <dbReference type="NCBI Taxonomy" id="654847"/>
    <lineage>
        <taxon>Bacteria</taxon>
        <taxon>Pseudomonadati</taxon>
        <taxon>Pseudomonadota</taxon>
        <taxon>Alphaproteobacteria</taxon>
        <taxon>Rhodospirillales</taxon>
        <taxon>Azospirillaceae</taxon>
        <taxon>Azospirillum</taxon>
    </lineage>
</organism>
<dbReference type="CDD" id="cd04730">
    <property type="entry name" value="NPD_like"/>
    <property type="match status" value="1"/>
</dbReference>
<evidence type="ECO:0000256" key="2">
    <source>
        <dbReference type="ARBA" id="ARBA00009881"/>
    </source>
</evidence>
<dbReference type="PANTHER" id="PTHR42747:SF3">
    <property type="entry name" value="NITRONATE MONOOXYGENASE-RELATED"/>
    <property type="match status" value="1"/>
</dbReference>
<reference evidence="11" key="1">
    <citation type="journal article" date="2019" name="Int. J. Syst. Evol. Microbiol.">
        <title>The Global Catalogue of Microorganisms (GCM) 10K type strain sequencing project: providing services to taxonomists for standard genome sequencing and annotation.</title>
        <authorList>
            <consortium name="The Broad Institute Genomics Platform"/>
            <consortium name="The Broad Institute Genome Sequencing Center for Infectious Disease"/>
            <person name="Wu L."/>
            <person name="Ma J."/>
        </authorList>
    </citation>
    <scope>NUCLEOTIDE SEQUENCE [LARGE SCALE GENOMIC DNA]</scope>
    <source>
        <strain evidence="11">CCUG 58760</strain>
    </source>
</reference>
<dbReference type="RefSeq" id="WP_376994019.1">
    <property type="nucleotide sequence ID" value="NZ_JBHSLC010000005.1"/>
</dbReference>
<evidence type="ECO:0000256" key="3">
    <source>
        <dbReference type="ARBA" id="ARBA00022575"/>
    </source>
</evidence>
<accession>A0ABW0FZ80</accession>
<evidence type="ECO:0000256" key="6">
    <source>
        <dbReference type="ARBA" id="ARBA00023002"/>
    </source>
</evidence>
<protein>
    <recommendedName>
        <fullName evidence="8">Propionate 3-nitronate monooxygenase</fullName>
    </recommendedName>
</protein>
<dbReference type="Gene3D" id="3.20.20.70">
    <property type="entry name" value="Aldolase class I"/>
    <property type="match status" value="1"/>
</dbReference>
<dbReference type="Pfam" id="PF03060">
    <property type="entry name" value="NMO"/>
    <property type="match status" value="1"/>
</dbReference>
<keyword evidence="6 10" id="KW-0560">Oxidoreductase</keyword>
<keyword evidence="11" id="KW-1185">Reference proteome</keyword>
<evidence type="ECO:0000256" key="5">
    <source>
        <dbReference type="ARBA" id="ARBA00022643"/>
    </source>
</evidence>
<comment type="similarity">
    <text evidence="2">Belongs to the nitronate monooxygenase family. NMO class I subfamily.</text>
</comment>
<evidence type="ECO:0000313" key="11">
    <source>
        <dbReference type="Proteomes" id="UP001596166"/>
    </source>
</evidence>
<keyword evidence="5" id="KW-0288">FMN</keyword>
<comment type="caution">
    <text evidence="10">The sequence shown here is derived from an EMBL/GenBank/DDBJ whole genome shotgun (WGS) entry which is preliminary data.</text>
</comment>
<dbReference type="GO" id="GO:0016491">
    <property type="term" value="F:oxidoreductase activity"/>
    <property type="evidence" value="ECO:0007669"/>
    <property type="project" value="UniProtKB-KW"/>
</dbReference>
<dbReference type="InterPro" id="IPR013785">
    <property type="entry name" value="Aldolase_TIM"/>
</dbReference>
<evidence type="ECO:0000256" key="4">
    <source>
        <dbReference type="ARBA" id="ARBA00022630"/>
    </source>
</evidence>
<evidence type="ECO:0000256" key="8">
    <source>
        <dbReference type="ARBA" id="ARBA00031155"/>
    </source>
</evidence>
<name>A0ABW0FZ80_9PROT</name>
<proteinExistence type="inferred from homology"/>
<evidence type="ECO:0000313" key="10">
    <source>
        <dbReference type="EMBL" id="MFC5354135.1"/>
    </source>
</evidence>
<evidence type="ECO:0000256" key="7">
    <source>
        <dbReference type="ARBA" id="ARBA00023033"/>
    </source>
</evidence>
<dbReference type="InterPro" id="IPR004136">
    <property type="entry name" value="NMO"/>
</dbReference>
<gene>
    <name evidence="10" type="ORF">ACFPMG_03855</name>
</gene>
<keyword evidence="7" id="KW-0503">Monooxygenase</keyword>
<keyword evidence="4" id="KW-0285">Flavoprotein</keyword>
<keyword evidence="3" id="KW-0216">Detoxification</keyword>
<comment type="catalytic activity">
    <reaction evidence="9">
        <text>3 propionate 3-nitronate + 3 O2 + H2O = 3 3-oxopropanoate + 2 nitrate + nitrite + H2O2 + 3 H(+)</text>
        <dbReference type="Rhea" id="RHEA:57332"/>
        <dbReference type="ChEBI" id="CHEBI:15377"/>
        <dbReference type="ChEBI" id="CHEBI:15378"/>
        <dbReference type="ChEBI" id="CHEBI:15379"/>
        <dbReference type="ChEBI" id="CHEBI:16240"/>
        <dbReference type="ChEBI" id="CHEBI:16301"/>
        <dbReference type="ChEBI" id="CHEBI:17632"/>
        <dbReference type="ChEBI" id="CHEBI:33190"/>
        <dbReference type="ChEBI" id="CHEBI:136067"/>
    </reaction>
</comment>
<sequence length="387" mass="39355">MIFHDGRTALASLHGTSKAEGGAMPVHTTLTQRLGLSHPIVQAPMAGGADTADLVAAVGEAGGIGFIGAAYLSPDQIAERVRAIRARTARPFGINLFAPLPAPDAPDAGRMDAAVARITRYHADLGLPAPGAPALGADGFAAQLAASLDCGALAFSFTFGLPPADALAAIKARGMLLIGTATTVEEAVALEQAGMDAVIAQGAEAGGHRGSFATGPGGVDFAAGLVGTMALIPQVVDAVNLPVLASGGIMDGRGIAAALALGAAGVQMGTAFLTCAEAGIPEAHKQAILDARETQTRVTRAFSGRPARGIVNRVMEDIADDDALPFPLQNTLTRPMRTAAAQQGRAEFLSLWAGQGVRLARRQTAAELMARLVDETDAAVRRLTGII</sequence>
<comment type="cofactor">
    <cofactor evidence="1">
        <name>FMN</name>
        <dbReference type="ChEBI" id="CHEBI:58210"/>
    </cofactor>
</comment>
<evidence type="ECO:0000256" key="1">
    <source>
        <dbReference type="ARBA" id="ARBA00001917"/>
    </source>
</evidence>
<evidence type="ECO:0000256" key="9">
    <source>
        <dbReference type="ARBA" id="ARBA00049401"/>
    </source>
</evidence>
<dbReference type="PANTHER" id="PTHR42747">
    <property type="entry name" value="NITRONATE MONOOXYGENASE-RELATED"/>
    <property type="match status" value="1"/>
</dbReference>
<dbReference type="EMBL" id="JBHSLC010000005">
    <property type="protein sequence ID" value="MFC5354135.1"/>
    <property type="molecule type" value="Genomic_DNA"/>
</dbReference>
<dbReference type="Proteomes" id="UP001596166">
    <property type="component" value="Unassembled WGS sequence"/>
</dbReference>